<organism evidence="1 2">
    <name type="scientific">Flavobacterium urocaniciphilum</name>
    <dbReference type="NCBI Taxonomy" id="1299341"/>
    <lineage>
        <taxon>Bacteria</taxon>
        <taxon>Pseudomonadati</taxon>
        <taxon>Bacteroidota</taxon>
        <taxon>Flavobacteriia</taxon>
        <taxon>Flavobacteriales</taxon>
        <taxon>Flavobacteriaceae</taxon>
        <taxon>Flavobacterium</taxon>
    </lineage>
</organism>
<dbReference type="SFLD" id="SFLDS00003">
    <property type="entry name" value="Haloacid_Dehalogenase"/>
    <property type="match status" value="1"/>
</dbReference>
<dbReference type="CDD" id="cd02603">
    <property type="entry name" value="HAD_sEH-N_like"/>
    <property type="match status" value="1"/>
</dbReference>
<dbReference type="InterPro" id="IPR036412">
    <property type="entry name" value="HAD-like_sf"/>
</dbReference>
<dbReference type="PANTHER" id="PTHR43611">
    <property type="entry name" value="ALPHA-D-GLUCOSE 1-PHOSPHATE PHOSPHATASE"/>
    <property type="match status" value="1"/>
</dbReference>
<dbReference type="GO" id="GO:0016787">
    <property type="term" value="F:hydrolase activity"/>
    <property type="evidence" value="ECO:0007669"/>
    <property type="project" value="UniProtKB-KW"/>
</dbReference>
<name>A0A1H8YSJ4_9FLAO</name>
<dbReference type="RefSeq" id="WP_091463625.1">
    <property type="nucleotide sequence ID" value="NZ_FOEI01000001.1"/>
</dbReference>
<accession>A0A1H8YSJ4</accession>
<dbReference type="InterPro" id="IPR006439">
    <property type="entry name" value="HAD-SF_hydro_IA"/>
</dbReference>
<dbReference type="Gene3D" id="1.10.150.240">
    <property type="entry name" value="Putative phosphatase, domain 2"/>
    <property type="match status" value="1"/>
</dbReference>
<sequence>MIEAIIFDLGDVFLNLDHQATPEALKKLGLQEWNDDLKNLNVKYETGKIDELQFIEGIQKYIPNAELLEIREAWNAIIVDFPLERLEFLEKLRNKYKLFLLSNTDSTHIDKFEHRVGLTFAREFYGCFDKIYFSFETKVKKPDEAAFKQVIQQNNLKPNKTLFIDDNSDNIETAKKLGLVTWHLQVGHEDVVDLFDKKIL</sequence>
<protein>
    <submittedName>
        <fullName evidence="1">Putative hydrolase of the HAD superfamily</fullName>
    </submittedName>
</protein>
<dbReference type="SUPFAM" id="SSF56784">
    <property type="entry name" value="HAD-like"/>
    <property type="match status" value="1"/>
</dbReference>
<dbReference type="NCBIfam" id="TIGR01509">
    <property type="entry name" value="HAD-SF-IA-v3"/>
    <property type="match status" value="1"/>
</dbReference>
<gene>
    <name evidence="1" type="ORF">SAMN05444005_101108</name>
</gene>
<dbReference type="Pfam" id="PF00702">
    <property type="entry name" value="Hydrolase"/>
    <property type="match status" value="1"/>
</dbReference>
<evidence type="ECO:0000313" key="2">
    <source>
        <dbReference type="Proteomes" id="UP000198648"/>
    </source>
</evidence>
<dbReference type="SFLD" id="SFLDG01129">
    <property type="entry name" value="C1.5:_HAD__Beta-PGM__Phosphata"/>
    <property type="match status" value="1"/>
</dbReference>
<dbReference type="PANTHER" id="PTHR43611:SF3">
    <property type="entry name" value="FLAVIN MONONUCLEOTIDE HYDROLASE 1, CHLOROPLATIC"/>
    <property type="match status" value="1"/>
</dbReference>
<dbReference type="Gene3D" id="3.40.50.1000">
    <property type="entry name" value="HAD superfamily/HAD-like"/>
    <property type="match status" value="1"/>
</dbReference>
<dbReference type="InterPro" id="IPR023198">
    <property type="entry name" value="PGP-like_dom2"/>
</dbReference>
<dbReference type="Proteomes" id="UP000198648">
    <property type="component" value="Unassembled WGS sequence"/>
</dbReference>
<evidence type="ECO:0000313" key="1">
    <source>
        <dbReference type="EMBL" id="SEP54991.1"/>
    </source>
</evidence>
<keyword evidence="1" id="KW-0378">Hydrolase</keyword>
<dbReference type="AlphaFoldDB" id="A0A1H8YSJ4"/>
<dbReference type="STRING" id="1299341.SAMN05444005_101108"/>
<proteinExistence type="predicted"/>
<dbReference type="InterPro" id="IPR023214">
    <property type="entry name" value="HAD_sf"/>
</dbReference>
<dbReference type="EMBL" id="FOEI01000001">
    <property type="protein sequence ID" value="SEP54991.1"/>
    <property type="molecule type" value="Genomic_DNA"/>
</dbReference>
<dbReference type="OrthoDB" id="9797415at2"/>
<reference evidence="1 2" key="1">
    <citation type="submission" date="2016-10" db="EMBL/GenBank/DDBJ databases">
        <authorList>
            <person name="de Groot N.N."/>
        </authorList>
    </citation>
    <scope>NUCLEOTIDE SEQUENCE [LARGE SCALE GENOMIC DNA]</scope>
    <source>
        <strain evidence="1 2">DSM 27078</strain>
    </source>
</reference>
<keyword evidence="2" id="KW-1185">Reference proteome</keyword>